<keyword evidence="5" id="KW-0808">Transferase</keyword>
<dbReference type="SUPFAM" id="SSF55874">
    <property type="entry name" value="ATPase domain of HSP90 chaperone/DNA topoisomerase II/histidine kinase"/>
    <property type="match status" value="1"/>
</dbReference>
<comment type="catalytic activity">
    <reaction evidence="1">
        <text>ATP + protein L-histidine = ADP + protein N-phospho-L-histidine.</text>
        <dbReference type="EC" id="2.7.13.3"/>
    </reaction>
</comment>
<dbReference type="Gene3D" id="3.30.450.40">
    <property type="match status" value="1"/>
</dbReference>
<dbReference type="FunFam" id="3.30.565.10:FF:000010">
    <property type="entry name" value="Sensor histidine kinase RcsC"/>
    <property type="match status" value="1"/>
</dbReference>
<evidence type="ECO:0000259" key="11">
    <source>
        <dbReference type="PROSITE" id="PS50109"/>
    </source>
</evidence>
<keyword evidence="10" id="KW-0472">Membrane</keyword>
<keyword evidence="6 12" id="KW-0418">Kinase</keyword>
<protein>
    <recommendedName>
        <fullName evidence="8">Circadian input-output histidine kinase CikA</fullName>
        <ecNumber evidence="3">2.7.13.3</ecNumber>
    </recommendedName>
</protein>
<dbReference type="HOGENOM" id="CLU_000445_127_2_9"/>
<dbReference type="GO" id="GO:0000155">
    <property type="term" value="F:phosphorelay sensor kinase activity"/>
    <property type="evidence" value="ECO:0007669"/>
    <property type="project" value="InterPro"/>
</dbReference>
<dbReference type="STRING" id="720554.Clocl_0560"/>
<keyword evidence="4" id="KW-0597">Phosphoprotein</keyword>
<dbReference type="Gene3D" id="6.10.340.10">
    <property type="match status" value="1"/>
</dbReference>
<dbReference type="SMART" id="SM00387">
    <property type="entry name" value="HATPase_c"/>
    <property type="match status" value="1"/>
</dbReference>
<dbReference type="Gene3D" id="1.10.287.130">
    <property type="match status" value="1"/>
</dbReference>
<feature type="domain" description="Histidine kinase" evidence="11">
    <location>
        <begin position="473"/>
        <end position="693"/>
    </location>
</feature>
<dbReference type="KEGG" id="ccl:Clocl_0560"/>
<dbReference type="InterPro" id="IPR003594">
    <property type="entry name" value="HATPase_dom"/>
</dbReference>
<evidence type="ECO:0000256" key="8">
    <source>
        <dbReference type="ARBA" id="ARBA00074306"/>
    </source>
</evidence>
<dbReference type="eggNOG" id="COG5002">
    <property type="taxonomic scope" value="Bacteria"/>
</dbReference>
<proteinExistence type="inferred from homology"/>
<dbReference type="PANTHER" id="PTHR43711">
    <property type="entry name" value="TWO-COMPONENT HISTIDINE KINASE"/>
    <property type="match status" value="1"/>
</dbReference>
<comment type="similarity">
    <text evidence="2">In the N-terminal section; belongs to the phytochrome family.</text>
</comment>
<evidence type="ECO:0000313" key="13">
    <source>
        <dbReference type="Proteomes" id="UP000005435"/>
    </source>
</evidence>
<keyword evidence="13" id="KW-1185">Reference proteome</keyword>
<feature type="transmembrane region" description="Helical" evidence="10">
    <location>
        <begin position="146"/>
        <end position="167"/>
    </location>
</feature>
<dbReference type="OrthoDB" id="9790669at2"/>
<evidence type="ECO:0000256" key="10">
    <source>
        <dbReference type="SAM" id="Phobius"/>
    </source>
</evidence>
<evidence type="ECO:0000256" key="7">
    <source>
        <dbReference type="ARBA" id="ARBA00023012"/>
    </source>
</evidence>
<dbReference type="SUPFAM" id="SSF47384">
    <property type="entry name" value="Homodimeric domain of signal transducing histidine kinase"/>
    <property type="match status" value="1"/>
</dbReference>
<evidence type="ECO:0000256" key="2">
    <source>
        <dbReference type="ARBA" id="ARBA00006402"/>
    </source>
</evidence>
<dbReference type="InterPro" id="IPR003661">
    <property type="entry name" value="HisK_dim/P_dom"/>
</dbReference>
<reference evidence="12 13" key="2">
    <citation type="journal article" date="2012" name="Stand. Genomic Sci.">
        <title>Complete Genome Sequence of Clostridium clariflavum DSM 19732.</title>
        <authorList>
            <person name="Izquierdo J.A."/>
            <person name="Goodwin L."/>
            <person name="Davenport K.W."/>
            <person name="Teshima H."/>
            <person name="Bruce D."/>
            <person name="Detter C."/>
            <person name="Tapia R."/>
            <person name="Han S."/>
            <person name="Land M."/>
            <person name="Hauser L."/>
            <person name="Jeffries C.D."/>
            <person name="Han J."/>
            <person name="Pitluck S."/>
            <person name="Nolan M."/>
            <person name="Chen A."/>
            <person name="Huntemann M."/>
            <person name="Mavromatis K."/>
            <person name="Mikhailova N."/>
            <person name="Liolios K."/>
            <person name="Woyke T."/>
            <person name="Lynd L.R."/>
        </authorList>
    </citation>
    <scope>NUCLEOTIDE SEQUENCE [LARGE SCALE GENOMIC DNA]</scope>
    <source>
        <strain evidence="13">DSM 19732 / NBRC 101661 / EBR45</strain>
    </source>
</reference>
<accession>G8LT67</accession>
<evidence type="ECO:0000256" key="3">
    <source>
        <dbReference type="ARBA" id="ARBA00012438"/>
    </source>
</evidence>
<dbReference type="PANTHER" id="PTHR43711:SF26">
    <property type="entry name" value="SENSOR HISTIDINE KINASE RCSC"/>
    <property type="match status" value="1"/>
</dbReference>
<dbReference type="InterPro" id="IPR050736">
    <property type="entry name" value="Sensor_HK_Regulatory"/>
</dbReference>
<evidence type="ECO:0000313" key="12">
    <source>
        <dbReference type="EMBL" id="AEV67271.1"/>
    </source>
</evidence>
<organism evidence="12 13">
    <name type="scientific">Acetivibrio clariflavus (strain DSM 19732 / NBRC 101661 / EBR45)</name>
    <name type="common">Clostridium clariflavum</name>
    <dbReference type="NCBI Taxonomy" id="720554"/>
    <lineage>
        <taxon>Bacteria</taxon>
        <taxon>Bacillati</taxon>
        <taxon>Bacillota</taxon>
        <taxon>Clostridia</taxon>
        <taxon>Eubacteriales</taxon>
        <taxon>Oscillospiraceae</taxon>
        <taxon>Acetivibrio</taxon>
    </lineage>
</organism>
<keyword evidence="9" id="KW-0175">Coiled coil</keyword>
<dbReference type="PRINTS" id="PR00344">
    <property type="entry name" value="BCTRLSENSOR"/>
</dbReference>
<name>G8LT67_ACECE</name>
<dbReference type="InterPro" id="IPR003018">
    <property type="entry name" value="GAF"/>
</dbReference>
<gene>
    <name evidence="12" type="ordered locus">Clocl_0560</name>
</gene>
<dbReference type="InterPro" id="IPR036097">
    <property type="entry name" value="HisK_dim/P_sf"/>
</dbReference>
<evidence type="ECO:0000256" key="6">
    <source>
        <dbReference type="ARBA" id="ARBA00022777"/>
    </source>
</evidence>
<dbReference type="InterPro" id="IPR029016">
    <property type="entry name" value="GAF-like_dom_sf"/>
</dbReference>
<dbReference type="PROSITE" id="PS50109">
    <property type="entry name" value="HIS_KIN"/>
    <property type="match status" value="1"/>
</dbReference>
<feature type="coiled-coil region" evidence="9">
    <location>
        <begin position="394"/>
        <end position="463"/>
    </location>
</feature>
<dbReference type="SUPFAM" id="SSF55781">
    <property type="entry name" value="GAF domain-like"/>
    <property type="match status" value="1"/>
</dbReference>
<dbReference type="SMART" id="SM00065">
    <property type="entry name" value="GAF"/>
    <property type="match status" value="1"/>
</dbReference>
<dbReference type="Pfam" id="PF13185">
    <property type="entry name" value="GAF_2"/>
    <property type="match status" value="1"/>
</dbReference>
<dbReference type="CDD" id="cd00082">
    <property type="entry name" value="HisKA"/>
    <property type="match status" value="1"/>
</dbReference>
<dbReference type="Gene3D" id="3.30.565.10">
    <property type="entry name" value="Histidine kinase-like ATPase, C-terminal domain"/>
    <property type="match status" value="1"/>
</dbReference>
<dbReference type="InterPro" id="IPR004358">
    <property type="entry name" value="Sig_transdc_His_kin-like_C"/>
</dbReference>
<dbReference type="AlphaFoldDB" id="G8LT67"/>
<dbReference type="CDD" id="cd16922">
    <property type="entry name" value="HATPase_EvgS-ArcB-TorS-like"/>
    <property type="match status" value="1"/>
</dbReference>
<dbReference type="EC" id="2.7.13.3" evidence="3"/>
<sequence>MQVSNAAAEARADIFKMEKELNELLITEDKVQLQNKIKNIENTDKRIMDYLDKINRCTTIAESLSLGHQAKEIFNKWSSERRKAEKLILDGELEQASRIIYNTTPEYVEQLEYTLTKIEQNSKNKANELCTKARYIVENQKNNFKAVIAVLCLISILFFIMITNSILKPINTLKKAMDESTSTGNLTLVQLSGKNEIVDMTNNYNVLVSKLKDMFWVKDTQNKLSQELSGCKSIDELTRKALNYVADVVSAGKGLLYLYDSETNMLYMTCTYAFTQQDKLYEKIAVGEGIIGQVAFLKKSILLNNISKTECYISTGIADETPLNTYTLPLIYEDELYGVISLASFEYFDKTKLEVLNECSKIIAANLYSAIQTQKIVDLLNISEKATKEACKSADELKATNAKLQHQQELLRRQAEELQKTNKQLERQQHQLEEQARILNTKNKQLEETSKELEKRTIELETTNRYKSQFLANMSHELKTPLNSIILLSKLLLNKAKGNLVDSDREKITIINKAGQELLNMINDILDLSKIEEGKMTINVQEIESSVIINEIRQMFEGVAREKQLDFFAEDLVNSKLRGDIHKISQILRNLVSNAIKFTEYGSVELKIIRDESNPKTAIFVVKDTGIGIAPEQQSIIFNEFQQGDVSISEKYGGTGLGLSISKRLAELLNGEIKVKSQIGIGSEFLLKIPNLIITTPYNYGFPVLPYLMQDETAVGSELGT</sequence>
<dbReference type="InterPro" id="IPR036890">
    <property type="entry name" value="HATPase_C_sf"/>
</dbReference>
<dbReference type="EMBL" id="CP003065">
    <property type="protein sequence ID" value="AEV67271.1"/>
    <property type="molecule type" value="Genomic_DNA"/>
</dbReference>
<dbReference type="SMART" id="SM00388">
    <property type="entry name" value="HisKA"/>
    <property type="match status" value="1"/>
</dbReference>
<evidence type="ECO:0000256" key="1">
    <source>
        <dbReference type="ARBA" id="ARBA00000085"/>
    </source>
</evidence>
<keyword evidence="10" id="KW-1133">Transmembrane helix</keyword>
<evidence type="ECO:0000256" key="9">
    <source>
        <dbReference type="SAM" id="Coils"/>
    </source>
</evidence>
<dbReference type="InterPro" id="IPR005467">
    <property type="entry name" value="His_kinase_dom"/>
</dbReference>
<keyword evidence="7" id="KW-0902">Two-component regulatory system</keyword>
<dbReference type="Proteomes" id="UP000005435">
    <property type="component" value="Chromosome"/>
</dbReference>
<dbReference type="Pfam" id="PF00512">
    <property type="entry name" value="HisKA"/>
    <property type="match status" value="1"/>
</dbReference>
<evidence type="ECO:0000256" key="5">
    <source>
        <dbReference type="ARBA" id="ARBA00022679"/>
    </source>
</evidence>
<dbReference type="Pfam" id="PF02518">
    <property type="entry name" value="HATPase_c"/>
    <property type="match status" value="1"/>
</dbReference>
<evidence type="ECO:0000256" key="4">
    <source>
        <dbReference type="ARBA" id="ARBA00022553"/>
    </source>
</evidence>
<keyword evidence="10" id="KW-0812">Transmembrane</keyword>
<reference evidence="13" key="1">
    <citation type="submission" date="2011-12" db="EMBL/GenBank/DDBJ databases">
        <title>Complete sequence of Clostridium clariflavum DSM 19732.</title>
        <authorList>
            <consortium name="US DOE Joint Genome Institute"/>
            <person name="Lucas S."/>
            <person name="Han J."/>
            <person name="Lapidus A."/>
            <person name="Cheng J.-F."/>
            <person name="Goodwin L."/>
            <person name="Pitluck S."/>
            <person name="Peters L."/>
            <person name="Teshima H."/>
            <person name="Detter J.C."/>
            <person name="Han C."/>
            <person name="Tapia R."/>
            <person name="Land M."/>
            <person name="Hauser L."/>
            <person name="Kyrpides N."/>
            <person name="Ivanova N."/>
            <person name="Pagani I."/>
            <person name="Kitzmiller T."/>
            <person name="Lynd L."/>
            <person name="Izquierdo J."/>
            <person name="Woyke T."/>
        </authorList>
    </citation>
    <scope>NUCLEOTIDE SEQUENCE [LARGE SCALE GENOMIC DNA]</scope>
    <source>
        <strain evidence="13">DSM 19732 / NBRC 101661 / EBR45</strain>
    </source>
</reference>